<organism evidence="6 7">
    <name type="scientific">Brevibacterium mcbrellneri ATCC 49030</name>
    <dbReference type="NCBI Taxonomy" id="585530"/>
    <lineage>
        <taxon>Bacteria</taxon>
        <taxon>Bacillati</taxon>
        <taxon>Actinomycetota</taxon>
        <taxon>Actinomycetes</taxon>
        <taxon>Micrococcales</taxon>
        <taxon>Brevibacteriaceae</taxon>
        <taxon>Brevibacterium</taxon>
    </lineage>
</organism>
<dbReference type="PROSITE" id="PS50042">
    <property type="entry name" value="CNMP_BINDING_3"/>
    <property type="match status" value="1"/>
</dbReference>
<dbReference type="InterPro" id="IPR012318">
    <property type="entry name" value="HTH_CRP"/>
</dbReference>
<dbReference type="PANTHER" id="PTHR24567">
    <property type="entry name" value="CRP FAMILY TRANSCRIPTIONAL REGULATORY PROTEIN"/>
    <property type="match status" value="1"/>
</dbReference>
<dbReference type="SUPFAM" id="SSF46785">
    <property type="entry name" value="Winged helix' DNA-binding domain"/>
    <property type="match status" value="1"/>
</dbReference>
<protein>
    <submittedName>
        <fullName evidence="6">Cyclic nucleotide-binding domain protein</fullName>
    </submittedName>
</protein>
<accession>D4YMD7</accession>
<evidence type="ECO:0000313" key="6">
    <source>
        <dbReference type="EMBL" id="EFG47598.1"/>
    </source>
</evidence>
<dbReference type="AlphaFoldDB" id="D4YMD7"/>
<dbReference type="InterPro" id="IPR036390">
    <property type="entry name" value="WH_DNA-bd_sf"/>
</dbReference>
<dbReference type="InterPro" id="IPR000595">
    <property type="entry name" value="cNMP-bd_dom"/>
</dbReference>
<keyword evidence="7" id="KW-1185">Reference proteome</keyword>
<dbReference type="Proteomes" id="UP000005714">
    <property type="component" value="Unassembled WGS sequence"/>
</dbReference>
<dbReference type="STRING" id="585530.HMPREF0183_1097"/>
<comment type="caution">
    <text evidence="6">The sequence shown here is derived from an EMBL/GenBank/DDBJ whole genome shotgun (WGS) entry which is preliminary data.</text>
</comment>
<feature type="domain" description="HTH crp-type" evidence="5">
    <location>
        <begin position="145"/>
        <end position="213"/>
    </location>
</feature>
<dbReference type="Gene3D" id="1.10.10.10">
    <property type="entry name" value="Winged helix-like DNA-binding domain superfamily/Winged helix DNA-binding domain"/>
    <property type="match status" value="1"/>
</dbReference>
<feature type="domain" description="Cyclic nucleotide-binding" evidence="4">
    <location>
        <begin position="12"/>
        <end position="131"/>
    </location>
</feature>
<dbReference type="Gene3D" id="2.60.120.10">
    <property type="entry name" value="Jelly Rolls"/>
    <property type="match status" value="1"/>
</dbReference>
<dbReference type="GO" id="GO:0003700">
    <property type="term" value="F:DNA-binding transcription factor activity"/>
    <property type="evidence" value="ECO:0007669"/>
    <property type="project" value="TreeGrafter"/>
</dbReference>
<proteinExistence type="predicted"/>
<dbReference type="eggNOG" id="COG0664">
    <property type="taxonomic scope" value="Bacteria"/>
</dbReference>
<dbReference type="GO" id="GO:0005829">
    <property type="term" value="C:cytosol"/>
    <property type="evidence" value="ECO:0007669"/>
    <property type="project" value="TreeGrafter"/>
</dbReference>
<dbReference type="Pfam" id="PF00027">
    <property type="entry name" value="cNMP_binding"/>
    <property type="match status" value="1"/>
</dbReference>
<reference evidence="6 7" key="1">
    <citation type="submission" date="2010-04" db="EMBL/GenBank/DDBJ databases">
        <authorList>
            <person name="Qin X."/>
            <person name="Bachman B."/>
            <person name="Battles P."/>
            <person name="Bell A."/>
            <person name="Bess C."/>
            <person name="Bickham C."/>
            <person name="Chaboub L."/>
            <person name="Chen D."/>
            <person name="Coyle M."/>
            <person name="Deiros D.R."/>
            <person name="Dinh H."/>
            <person name="Forbes L."/>
            <person name="Fowler G."/>
            <person name="Francisco L."/>
            <person name="Fu Q."/>
            <person name="Gubbala S."/>
            <person name="Hale W."/>
            <person name="Han Y."/>
            <person name="Hemphill L."/>
            <person name="Highlander S.K."/>
            <person name="Hirani K."/>
            <person name="Hogues M."/>
            <person name="Jackson L."/>
            <person name="Jakkamsetti A."/>
            <person name="Javaid M."/>
            <person name="Jiang H."/>
            <person name="Korchina V."/>
            <person name="Kovar C."/>
            <person name="Lara F."/>
            <person name="Lee S."/>
            <person name="Mata R."/>
            <person name="Mathew T."/>
            <person name="Moen C."/>
            <person name="Morales K."/>
            <person name="Munidasa M."/>
            <person name="Nazareth L."/>
            <person name="Ngo R."/>
            <person name="Nguyen L."/>
            <person name="Okwuonu G."/>
            <person name="Ongeri F."/>
            <person name="Patil S."/>
            <person name="Petrosino J."/>
            <person name="Pham C."/>
            <person name="Pham P."/>
            <person name="Pu L.-L."/>
            <person name="Puazo M."/>
            <person name="Raj R."/>
            <person name="Reid J."/>
            <person name="Rouhana J."/>
            <person name="Saada N."/>
            <person name="Shang Y."/>
            <person name="Simmons D."/>
            <person name="Thornton R."/>
            <person name="Warren J."/>
            <person name="Weissenberger G."/>
            <person name="Zhang J."/>
            <person name="Zhang L."/>
            <person name="Zhou C."/>
            <person name="Zhu D."/>
            <person name="Muzny D."/>
            <person name="Worley K."/>
            <person name="Gibbs R."/>
        </authorList>
    </citation>
    <scope>NUCLEOTIDE SEQUENCE [LARGE SCALE GENOMIC DNA]</scope>
    <source>
        <strain evidence="6 7">ATCC 49030</strain>
    </source>
</reference>
<evidence type="ECO:0000259" key="4">
    <source>
        <dbReference type="PROSITE" id="PS50042"/>
    </source>
</evidence>
<dbReference type="InterPro" id="IPR036388">
    <property type="entry name" value="WH-like_DNA-bd_sf"/>
</dbReference>
<dbReference type="Pfam" id="PF13545">
    <property type="entry name" value="HTH_Crp_2"/>
    <property type="match status" value="1"/>
</dbReference>
<keyword evidence="3" id="KW-0804">Transcription</keyword>
<evidence type="ECO:0000256" key="1">
    <source>
        <dbReference type="ARBA" id="ARBA00023015"/>
    </source>
</evidence>
<keyword evidence="2" id="KW-0238">DNA-binding</keyword>
<dbReference type="EMBL" id="ADNU01000032">
    <property type="protein sequence ID" value="EFG47598.1"/>
    <property type="molecule type" value="Genomic_DNA"/>
</dbReference>
<sequence length="220" mass="23690">MALPICVASVPIFQNLDHQGQESIASRLQHVHLQAGEALAMPGDPGALRVVRSGRIRQSRITANGSEQLLRVLSHGQFTGELAVLTGQPEQVMSVALTDSEVCVLSAADLREILVTHPKVSIEMIAEVSTRLARSEDQLTQITGRSVSARLGEYLAGLAEAAKGAAFELPMAKKDLASFLGTTPETLSRTLRTFADKGLISQSGRRITVKEPRRLMLLDS</sequence>
<evidence type="ECO:0000256" key="3">
    <source>
        <dbReference type="ARBA" id="ARBA00023163"/>
    </source>
</evidence>
<gene>
    <name evidence="6" type="primary">ntcA2</name>
    <name evidence="6" type="ORF">HMPREF0183_1097</name>
</gene>
<dbReference type="PROSITE" id="PS51063">
    <property type="entry name" value="HTH_CRP_2"/>
    <property type="match status" value="1"/>
</dbReference>
<evidence type="ECO:0000313" key="7">
    <source>
        <dbReference type="Proteomes" id="UP000005714"/>
    </source>
</evidence>
<dbReference type="SMART" id="SM00419">
    <property type="entry name" value="HTH_CRP"/>
    <property type="match status" value="1"/>
</dbReference>
<dbReference type="InterPro" id="IPR050397">
    <property type="entry name" value="Env_Response_Regulators"/>
</dbReference>
<dbReference type="SUPFAM" id="SSF51206">
    <property type="entry name" value="cAMP-binding domain-like"/>
    <property type="match status" value="1"/>
</dbReference>
<dbReference type="RefSeq" id="WP_005883613.1">
    <property type="nucleotide sequence ID" value="NZ_ADNU01000032.1"/>
</dbReference>
<dbReference type="SMART" id="SM00100">
    <property type="entry name" value="cNMP"/>
    <property type="match status" value="1"/>
</dbReference>
<evidence type="ECO:0000259" key="5">
    <source>
        <dbReference type="PROSITE" id="PS51063"/>
    </source>
</evidence>
<keyword evidence="1" id="KW-0805">Transcription regulation</keyword>
<dbReference type="CDD" id="cd00038">
    <property type="entry name" value="CAP_ED"/>
    <property type="match status" value="1"/>
</dbReference>
<name>D4YMD7_9MICO</name>
<dbReference type="PRINTS" id="PR00034">
    <property type="entry name" value="HTHCRP"/>
</dbReference>
<dbReference type="InterPro" id="IPR018490">
    <property type="entry name" value="cNMP-bd_dom_sf"/>
</dbReference>
<dbReference type="GO" id="GO:0003677">
    <property type="term" value="F:DNA binding"/>
    <property type="evidence" value="ECO:0007669"/>
    <property type="project" value="UniProtKB-KW"/>
</dbReference>
<evidence type="ECO:0000256" key="2">
    <source>
        <dbReference type="ARBA" id="ARBA00023125"/>
    </source>
</evidence>
<dbReference type="InterPro" id="IPR014710">
    <property type="entry name" value="RmlC-like_jellyroll"/>
</dbReference>
<dbReference type="PANTHER" id="PTHR24567:SF74">
    <property type="entry name" value="HTH-TYPE TRANSCRIPTIONAL REGULATOR ARCR"/>
    <property type="match status" value="1"/>
</dbReference>
<dbReference type="OrthoDB" id="156829at2"/>